<dbReference type="InterPro" id="IPR001865">
    <property type="entry name" value="Ribosomal_uS2"/>
</dbReference>
<dbReference type="SUPFAM" id="SSF52313">
    <property type="entry name" value="Ribosomal protein S2"/>
    <property type="match status" value="1"/>
</dbReference>
<geneLocation type="chloroplast" evidence="3"/>
<comment type="subcellular location">
    <subcellularLocation>
        <location evidence="2">Plastid</location>
        <location evidence="2">Chloroplast</location>
    </subcellularLocation>
</comment>
<keyword evidence="3" id="KW-0934">Plastid</keyword>
<dbReference type="GO" id="GO:0009507">
    <property type="term" value="C:chloroplast"/>
    <property type="evidence" value="ECO:0007669"/>
    <property type="project" value="UniProtKB-SubCell"/>
</dbReference>
<gene>
    <name evidence="2 3" type="primary">rps2</name>
</gene>
<dbReference type="CDD" id="cd01425">
    <property type="entry name" value="RPS2"/>
    <property type="match status" value="1"/>
</dbReference>
<evidence type="ECO:0000256" key="2">
    <source>
        <dbReference type="HAMAP-Rule" id="MF_00291"/>
    </source>
</evidence>
<dbReference type="GO" id="GO:0003735">
    <property type="term" value="F:structural constituent of ribosome"/>
    <property type="evidence" value="ECO:0007669"/>
    <property type="project" value="InterPro"/>
</dbReference>
<dbReference type="PANTHER" id="PTHR12534">
    <property type="entry name" value="30S RIBOSOMAL PROTEIN S2 PROKARYOTIC AND ORGANELLAR"/>
    <property type="match status" value="1"/>
</dbReference>
<dbReference type="Gene3D" id="3.40.50.10490">
    <property type="entry name" value="Glucose-6-phosphate isomerase like protein, domain 1"/>
    <property type="match status" value="1"/>
</dbReference>
<proteinExistence type="inferred from homology"/>
<name>G1E781_KARVE</name>
<dbReference type="InterPro" id="IPR005706">
    <property type="entry name" value="Ribosomal_uS2_bac/mit/plastid"/>
</dbReference>
<organism evidence="3">
    <name type="scientific">Karlodinium veneficum</name>
    <name type="common">Dinoflagellate</name>
    <name type="synonym">Karlodinium micrum</name>
    <dbReference type="NCBI Taxonomy" id="407301"/>
    <lineage>
        <taxon>Eukaryota</taxon>
        <taxon>Sar</taxon>
        <taxon>Alveolata</taxon>
        <taxon>Dinophyceae</taxon>
        <taxon>Gymnodiniales</taxon>
        <taxon>Kareniaceae</taxon>
        <taxon>Karlodinium</taxon>
    </lineage>
</organism>
<dbReference type="NCBIfam" id="TIGR01011">
    <property type="entry name" value="rpsB_bact"/>
    <property type="match status" value="1"/>
</dbReference>
<dbReference type="HAMAP" id="MF_00291_B">
    <property type="entry name" value="Ribosomal_uS2_B"/>
    <property type="match status" value="1"/>
</dbReference>
<dbReference type="GO" id="GO:0006412">
    <property type="term" value="P:translation"/>
    <property type="evidence" value="ECO:0007669"/>
    <property type="project" value="UniProtKB-UniRule"/>
</dbReference>
<protein>
    <recommendedName>
        <fullName evidence="2">Small ribosomal subunit protein uS2c</fullName>
    </recommendedName>
</protein>
<evidence type="ECO:0000256" key="1">
    <source>
        <dbReference type="ARBA" id="ARBA00006242"/>
    </source>
</evidence>
<dbReference type="AlphaFoldDB" id="G1E781"/>
<dbReference type="Pfam" id="PF00318">
    <property type="entry name" value="Ribosomal_S2"/>
    <property type="match status" value="1"/>
</dbReference>
<reference evidence="3" key="1">
    <citation type="journal article" date="2011" name="PLoS ONE">
        <title>Genome evolution of a tertiary dinoflagellate plastid.</title>
        <authorList>
            <person name="Gabrielsen T.M."/>
            <person name="Minge M.A."/>
            <person name="Espelund M."/>
            <person name="Tooming-Klunderud A."/>
            <person name="Patil V."/>
            <person name="Nederbragt A.J."/>
            <person name="Otis C."/>
            <person name="Turmel M."/>
            <person name="Shalchian-Tabrizi K."/>
            <person name="Lemieux C."/>
            <person name="Jakobsen K.S."/>
        </authorList>
    </citation>
    <scope>NUCLEOTIDE SEQUENCE</scope>
</reference>
<keyword evidence="2" id="KW-0687">Ribonucleoprotein</keyword>
<dbReference type="Gene3D" id="1.10.287.610">
    <property type="entry name" value="Helix hairpin bin"/>
    <property type="match status" value="1"/>
</dbReference>
<accession>G1E781</accession>
<dbReference type="PANTHER" id="PTHR12534:SF0">
    <property type="entry name" value="SMALL RIBOSOMAL SUBUNIT PROTEIN US2M"/>
    <property type="match status" value="1"/>
</dbReference>
<comment type="similarity">
    <text evidence="1 2">Belongs to the universal ribosomal protein uS2 family.</text>
</comment>
<keyword evidence="2 3" id="KW-0689">Ribosomal protein</keyword>
<dbReference type="EMBL" id="JN039300">
    <property type="protein sequence ID" value="AEJ72970.1"/>
    <property type="molecule type" value="Genomic_DNA"/>
</dbReference>
<dbReference type="PRINTS" id="PR00395">
    <property type="entry name" value="RIBOSOMALS2"/>
</dbReference>
<dbReference type="GO" id="GO:0005763">
    <property type="term" value="C:mitochondrial small ribosomal subunit"/>
    <property type="evidence" value="ECO:0007669"/>
    <property type="project" value="TreeGrafter"/>
</dbReference>
<keyword evidence="3" id="KW-0150">Chloroplast</keyword>
<evidence type="ECO:0000313" key="3">
    <source>
        <dbReference type="EMBL" id="AEJ72970.1"/>
    </source>
</evidence>
<dbReference type="InterPro" id="IPR023591">
    <property type="entry name" value="Ribosomal_uS2_flav_dom_sf"/>
</dbReference>
<sequence length="242" mass="28657">MSFANFIKSYGHLGIHRRNWKPAIFSYIFKKEITYLKFDLIQTQTALIKVSFKIQKFADANKNFKILIIGTSLESKKVIRYYFSFSNRFFYVTHKWKGGIVSNWQETKKRINRLIKEIILSKLRSKAYLKALRRCEELKEQIVGLKSLKYIPKMVIFTDPTYDNYALKECHHRGLKVVALVDTDCDLEIINYPIPINTRCSGAIQEALQILLDIHPFYFRNRDLSHWAYWALRAKNKNGEFI</sequence>